<sequence>MKEHPDQPAGAEKDRKFVTALARGLDVLRAFEPRDNLLGNQEIARRTGLPKPTVTRLTYTLTKLGYLSYNKELERYQLGMGVLALGYATLANFGIRQIARPYMQDLAEEVNASVALGARERLSMMYLDHRRASGEVTLRLDIGSRIPLATTAMGRAFLAALPEVERGYLMTHLEKRTGPEKWPAVRRGIETACEQYATHGFVTTVGDWEKEVNAVGVPLIETTNGDVFAFNCGAPSFLLAPDRLESEVGPRLKYLVQNVQAAISRI</sequence>
<evidence type="ECO:0000256" key="2">
    <source>
        <dbReference type="ARBA" id="ARBA00023125"/>
    </source>
</evidence>
<dbReference type="PROSITE" id="PS51077">
    <property type="entry name" value="HTH_ICLR"/>
    <property type="match status" value="1"/>
</dbReference>
<dbReference type="InterPro" id="IPR029016">
    <property type="entry name" value="GAF-like_dom_sf"/>
</dbReference>
<keyword evidence="1" id="KW-0805">Transcription regulation</keyword>
<organism evidence="6 7">
    <name type="scientific">Salinisphaera orenii MK-B5</name>
    <dbReference type="NCBI Taxonomy" id="856730"/>
    <lineage>
        <taxon>Bacteria</taxon>
        <taxon>Pseudomonadati</taxon>
        <taxon>Pseudomonadota</taxon>
        <taxon>Gammaproteobacteria</taxon>
        <taxon>Salinisphaerales</taxon>
        <taxon>Salinisphaeraceae</taxon>
        <taxon>Salinisphaera</taxon>
    </lineage>
</organism>
<dbReference type="InterPro" id="IPR050707">
    <property type="entry name" value="HTH_MetabolicPath_Reg"/>
</dbReference>
<proteinExistence type="predicted"/>
<dbReference type="SUPFAM" id="SSF46785">
    <property type="entry name" value="Winged helix' DNA-binding domain"/>
    <property type="match status" value="1"/>
</dbReference>
<evidence type="ECO:0000256" key="1">
    <source>
        <dbReference type="ARBA" id="ARBA00023015"/>
    </source>
</evidence>
<evidence type="ECO:0000313" key="7">
    <source>
        <dbReference type="Proteomes" id="UP000283993"/>
    </source>
</evidence>
<dbReference type="SUPFAM" id="SSF55781">
    <property type="entry name" value="GAF domain-like"/>
    <property type="match status" value="1"/>
</dbReference>
<dbReference type="AlphaFoldDB" id="A0A423PG39"/>
<dbReference type="GO" id="GO:0003700">
    <property type="term" value="F:DNA-binding transcription factor activity"/>
    <property type="evidence" value="ECO:0007669"/>
    <property type="project" value="TreeGrafter"/>
</dbReference>
<dbReference type="SMART" id="SM00346">
    <property type="entry name" value="HTH_ICLR"/>
    <property type="match status" value="1"/>
</dbReference>
<accession>A0A423PG39</accession>
<keyword evidence="2" id="KW-0238">DNA-binding</keyword>
<dbReference type="EMBL" id="AYKH01000042">
    <property type="protein sequence ID" value="ROO24493.1"/>
    <property type="molecule type" value="Genomic_DNA"/>
</dbReference>
<comment type="caution">
    <text evidence="6">The sequence shown here is derived from an EMBL/GenBank/DDBJ whole genome shotgun (WGS) entry which is preliminary data.</text>
</comment>
<dbReference type="GO" id="GO:0003677">
    <property type="term" value="F:DNA binding"/>
    <property type="evidence" value="ECO:0007669"/>
    <property type="project" value="UniProtKB-KW"/>
</dbReference>
<dbReference type="InterPro" id="IPR005471">
    <property type="entry name" value="Tscrpt_reg_IclR_N"/>
</dbReference>
<dbReference type="InterPro" id="IPR036390">
    <property type="entry name" value="WH_DNA-bd_sf"/>
</dbReference>
<dbReference type="Gene3D" id="1.10.10.10">
    <property type="entry name" value="Winged helix-like DNA-binding domain superfamily/Winged helix DNA-binding domain"/>
    <property type="match status" value="1"/>
</dbReference>
<dbReference type="GO" id="GO:0045892">
    <property type="term" value="P:negative regulation of DNA-templated transcription"/>
    <property type="evidence" value="ECO:0007669"/>
    <property type="project" value="TreeGrafter"/>
</dbReference>
<evidence type="ECO:0000256" key="3">
    <source>
        <dbReference type="ARBA" id="ARBA00023163"/>
    </source>
</evidence>
<dbReference type="Gene3D" id="3.30.450.40">
    <property type="match status" value="1"/>
</dbReference>
<keyword evidence="7" id="KW-1185">Reference proteome</keyword>
<dbReference type="Pfam" id="PF01614">
    <property type="entry name" value="IclR_C"/>
    <property type="match status" value="1"/>
</dbReference>
<dbReference type="InterPro" id="IPR036388">
    <property type="entry name" value="WH-like_DNA-bd_sf"/>
</dbReference>
<keyword evidence="3" id="KW-0804">Transcription</keyword>
<protein>
    <submittedName>
        <fullName evidence="6">IclR family transcriptional regulator</fullName>
    </submittedName>
</protein>
<evidence type="ECO:0000259" key="4">
    <source>
        <dbReference type="PROSITE" id="PS51077"/>
    </source>
</evidence>
<dbReference type="InterPro" id="IPR014757">
    <property type="entry name" value="Tscrpt_reg_IclR_C"/>
</dbReference>
<dbReference type="Proteomes" id="UP000283993">
    <property type="component" value="Unassembled WGS sequence"/>
</dbReference>
<dbReference type="RefSeq" id="WP_123591488.1">
    <property type="nucleotide sequence ID" value="NZ_AYKH01000042.1"/>
</dbReference>
<dbReference type="PROSITE" id="PS51078">
    <property type="entry name" value="ICLR_ED"/>
    <property type="match status" value="1"/>
</dbReference>
<feature type="domain" description="HTH iclR-type" evidence="4">
    <location>
        <begin position="18"/>
        <end position="80"/>
    </location>
</feature>
<dbReference type="PANTHER" id="PTHR30136">
    <property type="entry name" value="HELIX-TURN-HELIX TRANSCRIPTIONAL REGULATOR, ICLR FAMILY"/>
    <property type="match status" value="1"/>
</dbReference>
<dbReference type="PANTHER" id="PTHR30136:SF33">
    <property type="entry name" value="TRANSCRIPTIONAL REGULATORY PROTEIN"/>
    <property type="match status" value="1"/>
</dbReference>
<name>A0A423PG39_9GAMM</name>
<gene>
    <name evidence="6" type="ORF">SAOR_14965</name>
</gene>
<evidence type="ECO:0000313" key="6">
    <source>
        <dbReference type="EMBL" id="ROO24493.1"/>
    </source>
</evidence>
<reference evidence="6 7" key="1">
    <citation type="submission" date="2013-10" db="EMBL/GenBank/DDBJ databases">
        <title>Salinisphaera orenii MK-B5 Genome Sequencing.</title>
        <authorList>
            <person name="Lai Q."/>
            <person name="Li C."/>
            <person name="Shao Z."/>
        </authorList>
    </citation>
    <scope>NUCLEOTIDE SEQUENCE [LARGE SCALE GENOMIC DNA]</scope>
    <source>
        <strain evidence="6 7">MK-B5</strain>
    </source>
</reference>
<feature type="domain" description="IclR-ED" evidence="5">
    <location>
        <begin position="81"/>
        <end position="265"/>
    </location>
</feature>
<dbReference type="Pfam" id="PF09339">
    <property type="entry name" value="HTH_IclR"/>
    <property type="match status" value="1"/>
</dbReference>
<evidence type="ECO:0000259" key="5">
    <source>
        <dbReference type="PROSITE" id="PS51078"/>
    </source>
</evidence>